<keyword evidence="1" id="KW-0732">Signal</keyword>
<name>A0ABN1XTM3_9ACTN</name>
<keyword evidence="3" id="KW-1185">Reference proteome</keyword>
<sequence length="89" mass="8467">MTGVRRPAALVLAALALAAAPAPAFASATASTPAPGSGSLADRDFSAAVTCLQEVAVVPALGSHAAGPSRCAGGSVLDHTVGTVGSLTR</sequence>
<dbReference type="Proteomes" id="UP001499863">
    <property type="component" value="Unassembled WGS sequence"/>
</dbReference>
<feature type="chain" id="PRO_5047159011" description="Secreted protein" evidence="1">
    <location>
        <begin position="27"/>
        <end position="89"/>
    </location>
</feature>
<reference evidence="2 3" key="1">
    <citation type="journal article" date="2019" name="Int. J. Syst. Evol. Microbiol.">
        <title>The Global Catalogue of Microorganisms (GCM) 10K type strain sequencing project: providing services to taxonomists for standard genome sequencing and annotation.</title>
        <authorList>
            <consortium name="The Broad Institute Genomics Platform"/>
            <consortium name="The Broad Institute Genome Sequencing Center for Infectious Disease"/>
            <person name="Wu L."/>
            <person name="Ma J."/>
        </authorList>
    </citation>
    <scope>NUCLEOTIDE SEQUENCE [LARGE SCALE GENOMIC DNA]</scope>
    <source>
        <strain evidence="2 3">JCM 12393</strain>
    </source>
</reference>
<evidence type="ECO:0000256" key="1">
    <source>
        <dbReference type="SAM" id="SignalP"/>
    </source>
</evidence>
<evidence type="ECO:0000313" key="3">
    <source>
        <dbReference type="Proteomes" id="UP001499863"/>
    </source>
</evidence>
<comment type="caution">
    <text evidence="2">The sequence shown here is derived from an EMBL/GenBank/DDBJ whole genome shotgun (WGS) entry which is preliminary data.</text>
</comment>
<evidence type="ECO:0008006" key="4">
    <source>
        <dbReference type="Google" id="ProtNLM"/>
    </source>
</evidence>
<feature type="signal peptide" evidence="1">
    <location>
        <begin position="1"/>
        <end position="26"/>
    </location>
</feature>
<accession>A0ABN1XTM3</accession>
<protein>
    <recommendedName>
        <fullName evidence="4">Secreted protein</fullName>
    </recommendedName>
</protein>
<evidence type="ECO:0000313" key="2">
    <source>
        <dbReference type="EMBL" id="GAA1387981.1"/>
    </source>
</evidence>
<gene>
    <name evidence="2" type="ORF">GCM10009639_13850</name>
</gene>
<dbReference type="EMBL" id="BAAAKJ010000066">
    <property type="protein sequence ID" value="GAA1387981.1"/>
    <property type="molecule type" value="Genomic_DNA"/>
</dbReference>
<organism evidence="2 3">
    <name type="scientific">Kitasatospora putterlickiae</name>
    <dbReference type="NCBI Taxonomy" id="221725"/>
    <lineage>
        <taxon>Bacteria</taxon>
        <taxon>Bacillati</taxon>
        <taxon>Actinomycetota</taxon>
        <taxon>Actinomycetes</taxon>
        <taxon>Kitasatosporales</taxon>
        <taxon>Streptomycetaceae</taxon>
        <taxon>Kitasatospora</taxon>
    </lineage>
</organism>
<proteinExistence type="predicted"/>